<evidence type="ECO:0000256" key="2">
    <source>
        <dbReference type="ARBA" id="ARBA00022737"/>
    </source>
</evidence>
<keyword evidence="1" id="KW-0479">Metal-binding</keyword>
<dbReference type="Proteomes" id="UP000030671">
    <property type="component" value="Unassembled WGS sequence"/>
</dbReference>
<dbReference type="SMART" id="SM00248">
    <property type="entry name" value="ANK"/>
    <property type="match status" value="5"/>
</dbReference>
<dbReference type="InParanoid" id="W4KHM4"/>
<dbReference type="eggNOG" id="KOG0504">
    <property type="taxonomic scope" value="Eukaryota"/>
</dbReference>
<feature type="region of interest" description="Disordered" evidence="8">
    <location>
        <begin position="1"/>
        <end position="105"/>
    </location>
</feature>
<evidence type="ECO:0000256" key="3">
    <source>
        <dbReference type="ARBA" id="ARBA00022771"/>
    </source>
</evidence>
<dbReference type="HOGENOM" id="CLU_006668_0_0_1"/>
<keyword evidence="2" id="KW-0677">Repeat</keyword>
<protein>
    <recommendedName>
        <fullName evidence="13">FYVE-type domain-containing protein</fullName>
    </recommendedName>
</protein>
<dbReference type="CDD" id="cd16489">
    <property type="entry name" value="mRING-CH-C4HC2H_ZNRF"/>
    <property type="match status" value="1"/>
</dbReference>
<name>W4KHM4_HETIT</name>
<feature type="repeat" description="ANK" evidence="6">
    <location>
        <begin position="261"/>
        <end position="294"/>
    </location>
</feature>
<evidence type="ECO:0000256" key="1">
    <source>
        <dbReference type="ARBA" id="ARBA00022723"/>
    </source>
</evidence>
<dbReference type="GO" id="GO:0008270">
    <property type="term" value="F:zinc ion binding"/>
    <property type="evidence" value="ECO:0007669"/>
    <property type="project" value="UniProtKB-KW"/>
</dbReference>
<evidence type="ECO:0000259" key="10">
    <source>
        <dbReference type="PROSITE" id="PS50178"/>
    </source>
</evidence>
<evidence type="ECO:0000313" key="12">
    <source>
        <dbReference type="Proteomes" id="UP000030671"/>
    </source>
</evidence>
<dbReference type="EMBL" id="KI925456">
    <property type="protein sequence ID" value="ETW84581.1"/>
    <property type="molecule type" value="Genomic_DNA"/>
</dbReference>
<feature type="compositionally biased region" description="Basic and acidic residues" evidence="8">
    <location>
        <begin position="1"/>
        <end position="13"/>
    </location>
</feature>
<sequence>MSLSADVRHHLGTIEETSPNGSSPAEPSYPTTYFSKDAGSGSDEDEEAFVYPGAEPEAVEEQPPSQSSPIPSPLASNPTPSTAVSSLHADSSPAPSAPSAPLAAQPSPAQLEALYAAASSGDLQLLQSIFRNASESDNVAAFSLANDASSRTGLTVLHAAASRGYIAMVKWLIESCGAIPDLEDKEGETAIHKAALHGHLEVVKYLVSLDTDVQAQDADGWTALHNACSKGYLDIVRYLFQKGGSAEEVNGVHGVDIRSKGGWTPLMNAASKGHLPVVLYLLTKQSADPLIRNNWGETAYDAAAAVFEVWICQVLAKFEAEKWRGTTVTYDPLAVHTTVPLILYENQRLDTRLKTLAISGGRPKFSASGLGKRGRRPPFELLLPKPDEDTGKRLFGAWRSDVQLPLREQPLTLPKPGAKEPAAREGAERSHFWLSDWTLDVTPPGVDAETGWQYAHSFDDPDDQWIAEPPAQLERLLTGGSAVTAGFGASGSGNGFSSRSSSLHSQSWVRRRRWVRVMRRRLDIPPLPFAAPDGNLYHWLNDGSMVPYEEILSDFGDVDGQELGAMPSNPLTTAQDYVARARYLAGAQNDDADSTAGVSSAMEARRTIAKLERATMELRQGILGDDDVTRKTQAEVLLNTYSRELERRRLVAGSQGLLLSRQDGDFIDDDDDDDDEEEFHYPGSSPPENMHAASIRSYSTDYFSRTNSRTPTDLTPHLSQAPEFRVPTHEAPQKVLTPQYTPPTPHEVHARWERDERVSECRQCQRRFTFLLRRHCRRCGRIFCDRCSSYKVLLDPQDIIQDPTFPDTMASASSQRVCQSCYEEVTVSVPSRFRETRLSSMERIFIDQGRLSVPGATREASSQLSDLADCPVCSQNLAELGPASAQETHVKNCLDGGSGKSPQTSKYLVYKLPGESALIGTECVICLEEFMEGSTVARLSCLCSFHNACLSSWLQRGRSCPVHARDP</sequence>
<dbReference type="SMART" id="SM00064">
    <property type="entry name" value="FYVE"/>
    <property type="match status" value="1"/>
</dbReference>
<dbReference type="InterPro" id="IPR001841">
    <property type="entry name" value="Znf_RING"/>
</dbReference>
<keyword evidence="4" id="KW-0862">Zinc</keyword>
<reference evidence="11 12" key="1">
    <citation type="journal article" date="2012" name="New Phytol.">
        <title>Insight into trade-off between wood decay and parasitism from the genome of a fungal forest pathogen.</title>
        <authorList>
            <person name="Olson A."/>
            <person name="Aerts A."/>
            <person name="Asiegbu F."/>
            <person name="Belbahri L."/>
            <person name="Bouzid O."/>
            <person name="Broberg A."/>
            <person name="Canback B."/>
            <person name="Coutinho P.M."/>
            <person name="Cullen D."/>
            <person name="Dalman K."/>
            <person name="Deflorio G."/>
            <person name="van Diepen L.T."/>
            <person name="Dunand C."/>
            <person name="Duplessis S."/>
            <person name="Durling M."/>
            <person name="Gonthier P."/>
            <person name="Grimwood J."/>
            <person name="Fossdal C.G."/>
            <person name="Hansson D."/>
            <person name="Henrissat B."/>
            <person name="Hietala A."/>
            <person name="Himmelstrand K."/>
            <person name="Hoffmeister D."/>
            <person name="Hogberg N."/>
            <person name="James T.Y."/>
            <person name="Karlsson M."/>
            <person name="Kohler A."/>
            <person name="Kues U."/>
            <person name="Lee Y.H."/>
            <person name="Lin Y.C."/>
            <person name="Lind M."/>
            <person name="Lindquist E."/>
            <person name="Lombard V."/>
            <person name="Lucas S."/>
            <person name="Lunden K."/>
            <person name="Morin E."/>
            <person name="Murat C."/>
            <person name="Park J."/>
            <person name="Raffaello T."/>
            <person name="Rouze P."/>
            <person name="Salamov A."/>
            <person name="Schmutz J."/>
            <person name="Solheim H."/>
            <person name="Stahlberg J."/>
            <person name="Velez H."/>
            <person name="de Vries R.P."/>
            <person name="Wiebenga A."/>
            <person name="Woodward S."/>
            <person name="Yakovlev I."/>
            <person name="Garbelotto M."/>
            <person name="Martin F."/>
            <person name="Grigoriev I.V."/>
            <person name="Stenlid J."/>
        </authorList>
    </citation>
    <scope>NUCLEOTIDE SEQUENCE [LARGE SCALE GENOMIC DNA]</scope>
    <source>
        <strain evidence="11 12">TC 32-1</strain>
    </source>
</reference>
<dbReference type="InterPro" id="IPR000306">
    <property type="entry name" value="Znf_FYVE"/>
</dbReference>
<dbReference type="PANTHER" id="PTHR24180:SF45">
    <property type="entry name" value="POLY [ADP-RIBOSE] POLYMERASE TANKYRASE"/>
    <property type="match status" value="1"/>
</dbReference>
<dbReference type="PROSITE" id="PS50297">
    <property type="entry name" value="ANK_REP_REGION"/>
    <property type="match status" value="2"/>
</dbReference>
<evidence type="ECO:0000256" key="6">
    <source>
        <dbReference type="PROSITE-ProRule" id="PRU00023"/>
    </source>
</evidence>
<dbReference type="Pfam" id="PF13639">
    <property type="entry name" value="zf-RING_2"/>
    <property type="match status" value="1"/>
</dbReference>
<evidence type="ECO:0000256" key="5">
    <source>
        <dbReference type="ARBA" id="ARBA00023043"/>
    </source>
</evidence>
<dbReference type="Gene3D" id="3.30.40.10">
    <property type="entry name" value="Zinc/RING finger domain, C3HC4 (zinc finger)"/>
    <property type="match status" value="2"/>
</dbReference>
<feature type="domain" description="RING-type" evidence="9">
    <location>
        <begin position="923"/>
        <end position="963"/>
    </location>
</feature>
<dbReference type="OrthoDB" id="10057496at2759"/>
<dbReference type="Pfam" id="PF13857">
    <property type="entry name" value="Ank_5"/>
    <property type="match status" value="1"/>
</dbReference>
<dbReference type="PANTHER" id="PTHR24180">
    <property type="entry name" value="CYCLIN-DEPENDENT KINASE INHIBITOR 2C-RELATED"/>
    <property type="match status" value="1"/>
</dbReference>
<feature type="compositionally biased region" description="Polar residues" evidence="8">
    <location>
        <begin position="15"/>
        <end position="34"/>
    </location>
</feature>
<evidence type="ECO:0000256" key="8">
    <source>
        <dbReference type="SAM" id="MobiDB-lite"/>
    </source>
</evidence>
<feature type="repeat" description="ANK" evidence="6">
    <location>
        <begin position="219"/>
        <end position="251"/>
    </location>
</feature>
<dbReference type="SUPFAM" id="SSF57850">
    <property type="entry name" value="RING/U-box"/>
    <property type="match status" value="1"/>
</dbReference>
<dbReference type="InterPro" id="IPR013083">
    <property type="entry name" value="Znf_RING/FYVE/PHD"/>
</dbReference>
<organism evidence="11 12">
    <name type="scientific">Heterobasidion irregulare (strain TC 32-1)</name>
    <dbReference type="NCBI Taxonomy" id="747525"/>
    <lineage>
        <taxon>Eukaryota</taxon>
        <taxon>Fungi</taxon>
        <taxon>Dikarya</taxon>
        <taxon>Basidiomycota</taxon>
        <taxon>Agaricomycotina</taxon>
        <taxon>Agaricomycetes</taxon>
        <taxon>Russulales</taxon>
        <taxon>Bondarzewiaceae</taxon>
        <taxon>Heterobasidion</taxon>
        <taxon>Heterobasidion annosum species complex</taxon>
    </lineage>
</organism>
<evidence type="ECO:0000256" key="7">
    <source>
        <dbReference type="PROSITE-ProRule" id="PRU00175"/>
    </source>
</evidence>
<dbReference type="InterPro" id="IPR036770">
    <property type="entry name" value="Ankyrin_rpt-contain_sf"/>
</dbReference>
<dbReference type="SMART" id="SM00184">
    <property type="entry name" value="RING"/>
    <property type="match status" value="2"/>
</dbReference>
<feature type="compositionally biased region" description="Polar residues" evidence="8">
    <location>
        <begin position="74"/>
        <end position="84"/>
    </location>
</feature>
<proteinExistence type="predicted"/>
<dbReference type="RefSeq" id="XP_009544231.1">
    <property type="nucleotide sequence ID" value="XM_009545936.1"/>
</dbReference>
<dbReference type="PROSITE" id="PS50089">
    <property type="entry name" value="ZF_RING_2"/>
    <property type="match status" value="1"/>
</dbReference>
<keyword evidence="12" id="KW-1185">Reference proteome</keyword>
<dbReference type="AlphaFoldDB" id="W4KHM4"/>
<dbReference type="KEGG" id="hir:HETIRDRAFT_416266"/>
<dbReference type="InterPro" id="IPR017455">
    <property type="entry name" value="Znf_FYVE-rel"/>
</dbReference>
<keyword evidence="3 7" id="KW-0863">Zinc-finger</keyword>
<dbReference type="SUPFAM" id="SSF57903">
    <property type="entry name" value="FYVE/PHD zinc finger"/>
    <property type="match status" value="1"/>
</dbReference>
<dbReference type="Gene3D" id="1.25.40.20">
    <property type="entry name" value="Ankyrin repeat-containing domain"/>
    <property type="match status" value="2"/>
</dbReference>
<feature type="compositionally biased region" description="Low complexity" evidence="8">
    <location>
        <begin position="85"/>
        <end position="105"/>
    </location>
</feature>
<evidence type="ECO:0000256" key="4">
    <source>
        <dbReference type="ARBA" id="ARBA00022833"/>
    </source>
</evidence>
<gene>
    <name evidence="11" type="ORF">HETIRDRAFT_416266</name>
</gene>
<accession>W4KHM4</accession>
<dbReference type="eggNOG" id="KOG1729">
    <property type="taxonomic scope" value="Eukaryota"/>
</dbReference>
<keyword evidence="5 6" id="KW-0040">ANK repeat</keyword>
<dbReference type="InterPro" id="IPR002110">
    <property type="entry name" value="Ankyrin_rpt"/>
</dbReference>
<evidence type="ECO:0000313" key="11">
    <source>
        <dbReference type="EMBL" id="ETW84581.1"/>
    </source>
</evidence>
<feature type="domain" description="FYVE-type" evidence="10">
    <location>
        <begin position="755"/>
        <end position="826"/>
    </location>
</feature>
<dbReference type="Pfam" id="PF01363">
    <property type="entry name" value="FYVE"/>
    <property type="match status" value="1"/>
</dbReference>
<evidence type="ECO:0000259" key="9">
    <source>
        <dbReference type="PROSITE" id="PS50089"/>
    </source>
</evidence>
<feature type="compositionally biased region" description="Low complexity" evidence="8">
    <location>
        <begin position="52"/>
        <end position="69"/>
    </location>
</feature>
<dbReference type="InterPro" id="IPR051637">
    <property type="entry name" value="Ank_repeat_dom-contain_49"/>
</dbReference>
<dbReference type="PROSITE" id="PS50088">
    <property type="entry name" value="ANK_REPEAT"/>
    <property type="match status" value="3"/>
</dbReference>
<feature type="repeat" description="ANK" evidence="6">
    <location>
        <begin position="186"/>
        <end position="218"/>
    </location>
</feature>
<feature type="region of interest" description="Disordered" evidence="8">
    <location>
        <begin position="662"/>
        <end position="691"/>
    </location>
</feature>
<dbReference type="GeneID" id="20673304"/>
<dbReference type="Pfam" id="PF12796">
    <property type="entry name" value="Ank_2"/>
    <property type="match status" value="1"/>
</dbReference>
<dbReference type="PROSITE" id="PS50178">
    <property type="entry name" value="ZF_FYVE"/>
    <property type="match status" value="1"/>
</dbReference>
<feature type="compositionally biased region" description="Acidic residues" evidence="8">
    <location>
        <begin position="665"/>
        <end position="678"/>
    </location>
</feature>
<evidence type="ECO:0008006" key="13">
    <source>
        <dbReference type="Google" id="ProtNLM"/>
    </source>
</evidence>
<dbReference type="SUPFAM" id="SSF48403">
    <property type="entry name" value="Ankyrin repeat"/>
    <property type="match status" value="1"/>
</dbReference>
<dbReference type="InterPro" id="IPR011011">
    <property type="entry name" value="Znf_FYVE_PHD"/>
</dbReference>
<dbReference type="STRING" id="747525.W4KHM4"/>